<evidence type="ECO:0000313" key="2">
    <source>
        <dbReference type="EMBL" id="MFC7328146.1"/>
    </source>
</evidence>
<feature type="region of interest" description="Disordered" evidence="1">
    <location>
        <begin position="27"/>
        <end position="52"/>
    </location>
</feature>
<feature type="compositionally biased region" description="Polar residues" evidence="1">
    <location>
        <begin position="37"/>
        <end position="52"/>
    </location>
</feature>
<name>A0ABW2KFX0_9ACTN</name>
<protein>
    <submittedName>
        <fullName evidence="2">Uncharacterized protein</fullName>
    </submittedName>
</protein>
<sequence>MTDFMPPTTTAPTIDLFTSAARSVVQSAEQSHEYKKSSGSSDGAQTYDTMKR</sequence>
<dbReference type="EMBL" id="JBHTBH010000004">
    <property type="protein sequence ID" value="MFC7328146.1"/>
    <property type="molecule type" value="Genomic_DNA"/>
</dbReference>
<accession>A0ABW2KFX0</accession>
<proteinExistence type="predicted"/>
<organism evidence="2 3">
    <name type="scientific">Marinactinospora rubrisoli</name>
    <dbReference type="NCBI Taxonomy" id="2715399"/>
    <lineage>
        <taxon>Bacteria</taxon>
        <taxon>Bacillati</taxon>
        <taxon>Actinomycetota</taxon>
        <taxon>Actinomycetes</taxon>
        <taxon>Streptosporangiales</taxon>
        <taxon>Nocardiopsidaceae</taxon>
        <taxon>Marinactinospora</taxon>
    </lineage>
</organism>
<reference evidence="3" key="1">
    <citation type="journal article" date="2019" name="Int. J. Syst. Evol. Microbiol.">
        <title>The Global Catalogue of Microorganisms (GCM) 10K type strain sequencing project: providing services to taxonomists for standard genome sequencing and annotation.</title>
        <authorList>
            <consortium name="The Broad Institute Genomics Platform"/>
            <consortium name="The Broad Institute Genome Sequencing Center for Infectious Disease"/>
            <person name="Wu L."/>
            <person name="Ma J."/>
        </authorList>
    </citation>
    <scope>NUCLEOTIDE SEQUENCE [LARGE SCALE GENOMIC DNA]</scope>
    <source>
        <strain evidence="3">CGMCC 4.7382</strain>
    </source>
</reference>
<gene>
    <name evidence="2" type="ORF">ACFQRF_10375</name>
</gene>
<evidence type="ECO:0000313" key="3">
    <source>
        <dbReference type="Proteomes" id="UP001596540"/>
    </source>
</evidence>
<evidence type="ECO:0000256" key="1">
    <source>
        <dbReference type="SAM" id="MobiDB-lite"/>
    </source>
</evidence>
<dbReference type="RefSeq" id="WP_379870796.1">
    <property type="nucleotide sequence ID" value="NZ_JBHTBH010000004.1"/>
</dbReference>
<comment type="caution">
    <text evidence="2">The sequence shown here is derived from an EMBL/GenBank/DDBJ whole genome shotgun (WGS) entry which is preliminary data.</text>
</comment>
<keyword evidence="3" id="KW-1185">Reference proteome</keyword>
<dbReference type="Proteomes" id="UP001596540">
    <property type="component" value="Unassembled WGS sequence"/>
</dbReference>